<organism evidence="1 2">
    <name type="scientific">Cirrhinus mrigala</name>
    <name type="common">Mrigala</name>
    <dbReference type="NCBI Taxonomy" id="683832"/>
    <lineage>
        <taxon>Eukaryota</taxon>
        <taxon>Metazoa</taxon>
        <taxon>Chordata</taxon>
        <taxon>Craniata</taxon>
        <taxon>Vertebrata</taxon>
        <taxon>Euteleostomi</taxon>
        <taxon>Actinopterygii</taxon>
        <taxon>Neopterygii</taxon>
        <taxon>Teleostei</taxon>
        <taxon>Ostariophysi</taxon>
        <taxon>Cypriniformes</taxon>
        <taxon>Cyprinidae</taxon>
        <taxon>Labeoninae</taxon>
        <taxon>Labeonini</taxon>
        <taxon>Cirrhinus</taxon>
    </lineage>
</organism>
<evidence type="ECO:0000313" key="1">
    <source>
        <dbReference type="EMBL" id="KAL0147527.1"/>
    </source>
</evidence>
<gene>
    <name evidence="1" type="ORF">M9458_057176</name>
</gene>
<dbReference type="PANTHER" id="PTHR21063">
    <property type="entry name" value="LFA-3"/>
    <property type="match status" value="1"/>
</dbReference>
<evidence type="ECO:0000313" key="2">
    <source>
        <dbReference type="Proteomes" id="UP001529510"/>
    </source>
</evidence>
<dbReference type="Proteomes" id="UP001529510">
    <property type="component" value="Unassembled WGS sequence"/>
</dbReference>
<dbReference type="InterPro" id="IPR036179">
    <property type="entry name" value="Ig-like_dom_sf"/>
</dbReference>
<dbReference type="InterPro" id="IPR013783">
    <property type="entry name" value="Ig-like_fold"/>
</dbReference>
<dbReference type="PANTHER" id="PTHR21063:SF4">
    <property type="entry name" value="CD48 ANTIGEN-RELATED"/>
    <property type="match status" value="1"/>
</dbReference>
<reference evidence="1 2" key="1">
    <citation type="submission" date="2024-05" db="EMBL/GenBank/DDBJ databases">
        <title>Genome sequencing and assembly of Indian major carp, Cirrhinus mrigala (Hamilton, 1822).</title>
        <authorList>
            <person name="Mohindra V."/>
            <person name="Chowdhury L.M."/>
            <person name="Lal K."/>
            <person name="Jena J.K."/>
        </authorList>
    </citation>
    <scope>NUCLEOTIDE SEQUENCE [LARGE SCALE GENOMIC DNA]</scope>
    <source>
        <strain evidence="1">CM1030</strain>
        <tissue evidence="1">Blood</tissue>
    </source>
</reference>
<evidence type="ECO:0008006" key="3">
    <source>
        <dbReference type="Google" id="ProtNLM"/>
    </source>
</evidence>
<comment type="caution">
    <text evidence="1">The sequence shown here is derived from an EMBL/GenBank/DDBJ whole genome shotgun (WGS) entry which is preliminary data.</text>
</comment>
<protein>
    <recommendedName>
        <fullName evidence="3">Immunoglobulin subtype domain-containing protein</fullName>
    </recommendedName>
</protein>
<accession>A0ABD0MC23</accession>
<keyword evidence="2" id="KW-1185">Reference proteome</keyword>
<feature type="non-terminal residue" evidence="1">
    <location>
        <position position="1"/>
    </location>
</feature>
<proteinExistence type="predicted"/>
<feature type="non-terminal residue" evidence="1">
    <location>
        <position position="117"/>
    </location>
</feature>
<dbReference type="EMBL" id="JAMKFB020000741">
    <property type="protein sequence ID" value="KAL0147527.1"/>
    <property type="molecule type" value="Genomic_DNA"/>
</dbReference>
<sequence>TRLDTFKKIIVNQGQTITLNTGVTEIQSDDQLKWTYADSSVSESTIQCVTIVECNKSTDRFSVKDGPDGKFKDRLQLDQQTGNLTIKNTEITDSGNFKVEIMTDTNRLLKTIQVNIR</sequence>
<dbReference type="Gene3D" id="2.60.40.10">
    <property type="entry name" value="Immunoglobulins"/>
    <property type="match status" value="1"/>
</dbReference>
<name>A0ABD0MC23_CIRMR</name>
<dbReference type="SUPFAM" id="SSF48726">
    <property type="entry name" value="Immunoglobulin"/>
    <property type="match status" value="1"/>
</dbReference>
<dbReference type="AlphaFoldDB" id="A0ABD0MC23"/>